<name>A0A1E3W1U5_9HYPH</name>
<evidence type="ECO:0000256" key="2">
    <source>
        <dbReference type="ARBA" id="ARBA00022679"/>
    </source>
</evidence>
<evidence type="ECO:0000259" key="5">
    <source>
        <dbReference type="Pfam" id="PF08100"/>
    </source>
</evidence>
<dbReference type="GO" id="GO:0046983">
    <property type="term" value="F:protein dimerization activity"/>
    <property type="evidence" value="ECO:0007669"/>
    <property type="project" value="InterPro"/>
</dbReference>
<reference evidence="6 7" key="1">
    <citation type="journal article" date="2016" name="Environ. Microbiol.">
        <title>New Methyloceanibacter diversity from North Sea sediments includes methanotroph containing solely the soluble methane monooxygenase.</title>
        <authorList>
            <person name="Vekeman B."/>
            <person name="Kerckhof F.M."/>
            <person name="Cremers G."/>
            <person name="de Vos P."/>
            <person name="Vandamme P."/>
            <person name="Boon N."/>
            <person name="Op den Camp H.J."/>
            <person name="Heylen K."/>
        </authorList>
    </citation>
    <scope>NUCLEOTIDE SEQUENCE [LARGE SCALE GENOMIC DNA]</scope>
    <source>
        <strain evidence="6 7">R-67175</strain>
    </source>
</reference>
<feature type="domain" description="O-methyltransferase dimerisation" evidence="5">
    <location>
        <begin position="26"/>
        <end position="89"/>
    </location>
</feature>
<accession>A0A1E3W1U5</accession>
<dbReference type="GO" id="GO:0008171">
    <property type="term" value="F:O-methyltransferase activity"/>
    <property type="evidence" value="ECO:0007669"/>
    <property type="project" value="InterPro"/>
</dbReference>
<dbReference type="InterPro" id="IPR016461">
    <property type="entry name" value="COMT-like"/>
</dbReference>
<gene>
    <name evidence="6" type="ORF">AUC69_09250</name>
</gene>
<protein>
    <submittedName>
        <fullName evidence="6">Uncharacterized protein</fullName>
    </submittedName>
</protein>
<proteinExistence type="predicted"/>
<dbReference type="InterPro" id="IPR036390">
    <property type="entry name" value="WH_DNA-bd_sf"/>
</dbReference>
<keyword evidence="1" id="KW-0489">Methyltransferase</keyword>
<dbReference type="InterPro" id="IPR029063">
    <property type="entry name" value="SAM-dependent_MTases_sf"/>
</dbReference>
<dbReference type="PANTHER" id="PTHR43712">
    <property type="entry name" value="PUTATIVE (AFU_ORTHOLOGUE AFUA_4G14580)-RELATED"/>
    <property type="match status" value="1"/>
</dbReference>
<dbReference type="PANTHER" id="PTHR43712:SF2">
    <property type="entry name" value="O-METHYLTRANSFERASE CICE"/>
    <property type="match status" value="1"/>
</dbReference>
<keyword evidence="3" id="KW-0949">S-adenosyl-L-methionine</keyword>
<dbReference type="GO" id="GO:0032259">
    <property type="term" value="P:methylation"/>
    <property type="evidence" value="ECO:0007669"/>
    <property type="project" value="UniProtKB-KW"/>
</dbReference>
<dbReference type="PROSITE" id="PS51683">
    <property type="entry name" value="SAM_OMT_II"/>
    <property type="match status" value="1"/>
</dbReference>
<dbReference type="Proteomes" id="UP000094472">
    <property type="component" value="Unassembled WGS sequence"/>
</dbReference>
<dbReference type="STRING" id="1774969.AUC69_09250"/>
<feature type="domain" description="O-methyltransferase C-terminal" evidence="4">
    <location>
        <begin position="111"/>
        <end position="243"/>
    </location>
</feature>
<evidence type="ECO:0000256" key="3">
    <source>
        <dbReference type="ARBA" id="ARBA00022691"/>
    </source>
</evidence>
<comment type="caution">
    <text evidence="6">The sequence shown here is derived from an EMBL/GenBank/DDBJ whole genome shotgun (WGS) entry which is preliminary data.</text>
</comment>
<sequence length="264" mass="28060">MSQSEHDAEARLRGQIEAYHDAALAYACVKLGLPETMGESAWTAEDLAKALDLSAPHLLRTLRGLVTIGLCAEQPGGRFALTETGRALAPDAHSTLREKLLIVVEQYWRPWANLAACVKTGTPAFEQVFGESVGAWRRSHPEAGAVFEAYVEGETFAQSQPIVDALDLAGVKTVAEIGGGHGALLAAVLLAHPHANGVLMDVPHKLSGARVYLQSDGLAGRVGLMAGDMLQAMPVEADLYLLSPCSSSMTMRQPAPSWRTAAKP</sequence>
<dbReference type="InterPro" id="IPR001077">
    <property type="entry name" value="COMT_C"/>
</dbReference>
<keyword evidence="2" id="KW-0808">Transferase</keyword>
<evidence type="ECO:0000313" key="7">
    <source>
        <dbReference type="Proteomes" id="UP000094472"/>
    </source>
</evidence>
<dbReference type="OrthoDB" id="9766840at2"/>
<dbReference type="Gene3D" id="1.10.10.10">
    <property type="entry name" value="Winged helix-like DNA-binding domain superfamily/Winged helix DNA-binding domain"/>
    <property type="match status" value="1"/>
</dbReference>
<evidence type="ECO:0000256" key="1">
    <source>
        <dbReference type="ARBA" id="ARBA00022603"/>
    </source>
</evidence>
<dbReference type="EMBL" id="LPWF01000016">
    <property type="protein sequence ID" value="ODR99775.1"/>
    <property type="molecule type" value="Genomic_DNA"/>
</dbReference>
<dbReference type="Pfam" id="PF08100">
    <property type="entry name" value="Dimerisation"/>
    <property type="match status" value="1"/>
</dbReference>
<dbReference type="SUPFAM" id="SSF53335">
    <property type="entry name" value="S-adenosyl-L-methionine-dependent methyltransferases"/>
    <property type="match status" value="1"/>
</dbReference>
<keyword evidence="7" id="KW-1185">Reference proteome</keyword>
<organism evidence="6 7">
    <name type="scientific">Methyloceanibacter superfactus</name>
    <dbReference type="NCBI Taxonomy" id="1774969"/>
    <lineage>
        <taxon>Bacteria</taxon>
        <taxon>Pseudomonadati</taxon>
        <taxon>Pseudomonadota</taxon>
        <taxon>Alphaproteobacteria</taxon>
        <taxon>Hyphomicrobiales</taxon>
        <taxon>Hyphomicrobiaceae</taxon>
        <taxon>Methyloceanibacter</taxon>
    </lineage>
</organism>
<evidence type="ECO:0000313" key="6">
    <source>
        <dbReference type="EMBL" id="ODR99775.1"/>
    </source>
</evidence>
<evidence type="ECO:0000259" key="4">
    <source>
        <dbReference type="Pfam" id="PF00891"/>
    </source>
</evidence>
<dbReference type="AlphaFoldDB" id="A0A1E3W1U5"/>
<dbReference type="Pfam" id="PF00891">
    <property type="entry name" value="Methyltransf_2"/>
    <property type="match status" value="1"/>
</dbReference>
<dbReference type="SUPFAM" id="SSF46785">
    <property type="entry name" value="Winged helix' DNA-binding domain"/>
    <property type="match status" value="1"/>
</dbReference>
<dbReference type="InterPro" id="IPR036388">
    <property type="entry name" value="WH-like_DNA-bd_sf"/>
</dbReference>
<dbReference type="Gene3D" id="3.40.50.150">
    <property type="entry name" value="Vaccinia Virus protein VP39"/>
    <property type="match status" value="1"/>
</dbReference>
<dbReference type="InterPro" id="IPR012967">
    <property type="entry name" value="COMT_dimerisation"/>
</dbReference>